<dbReference type="InterPro" id="IPR008928">
    <property type="entry name" value="6-hairpin_glycosidase_sf"/>
</dbReference>
<comment type="caution">
    <text evidence="1">The sequence shown here is derived from an EMBL/GenBank/DDBJ whole genome shotgun (WGS) entry which is preliminary data.</text>
</comment>
<dbReference type="RefSeq" id="WP_167065210.1">
    <property type="nucleotide sequence ID" value="NZ_JAAOZR010000042.1"/>
</dbReference>
<sequence length="689" mass="77900">MIDRKALVQRHNPVISSFDKFSSLSVGNGNYAFTVDATGLQTFPTLYSDGGVPLGNFSNWAWHTHPNPNDYQVEKFPLTYYPTFGGRSVGFPYMPPGQITEEYKWLKFNPHKLHLGMVSFRLLLPSGEEASADDLKEIEQVLDLWKGVIESQFSIGGNKTAVTTCCHPTQDLIAVRVKSKLIRQGHIQIVFRFPYGTWKFAGVDWEKSSRHETEIPSSSSTFAQIQRKLDQDSYTLTAAWSNGSLTRDEQDQHLLLLTPSPDHDEFELRFRFTPEATETELPAFESVIASSEQHWKNFWTSGGTIELIDSKDTRAHELERRIVLSQYLTAIQSSGSLPPAESGLTHNSWAGKFHLEMHWWHSVHFALWNRADYLANSLEWYSSILDKARNLAASQGYEGARWPKCVAPDGINGPCYIEPFLIWQQPHPIYYAELIYKLKGTKETLEKYATIVFDSAAFMASFAEWDQEQQRYVLGPPVAPAQEIFDHATTMNPTFELSYWAFGLSTAIAWRDRLGLPRVEKWEHVLNHLSQLPEVDGLYVAAETAPDTFSGGNGTKDHPTMLAPLGILPGNMVDRETMLRTLHEVIKEWNWDATWGWDYPMVAMTSARLGETQLAVDTLLIDKVTNTFLPNGHNYQRKPLTVYLPGNGGLLSAVAMMAAGWENGPETHAPGFPQDGSWNVRYEGLEKML</sequence>
<dbReference type="Proteomes" id="UP001519344">
    <property type="component" value="Unassembled WGS sequence"/>
</dbReference>
<organism evidence="1 2">
    <name type="scientific">Paenibacillus aceris</name>
    <dbReference type="NCBI Taxonomy" id="869555"/>
    <lineage>
        <taxon>Bacteria</taxon>
        <taxon>Bacillati</taxon>
        <taxon>Bacillota</taxon>
        <taxon>Bacilli</taxon>
        <taxon>Bacillales</taxon>
        <taxon>Paenibacillaceae</taxon>
        <taxon>Paenibacillus</taxon>
    </lineage>
</organism>
<proteinExistence type="predicted"/>
<dbReference type="EMBL" id="JAGGKV010000004">
    <property type="protein sequence ID" value="MBP1962899.1"/>
    <property type="molecule type" value="Genomic_DNA"/>
</dbReference>
<dbReference type="InterPro" id="IPR012341">
    <property type="entry name" value="6hp_glycosidase-like_sf"/>
</dbReference>
<gene>
    <name evidence="1" type="ORF">J2Z65_002115</name>
</gene>
<reference evidence="1 2" key="1">
    <citation type="submission" date="2021-03" db="EMBL/GenBank/DDBJ databases">
        <title>Genomic Encyclopedia of Type Strains, Phase IV (KMG-IV): sequencing the most valuable type-strain genomes for metagenomic binning, comparative biology and taxonomic classification.</title>
        <authorList>
            <person name="Goeker M."/>
        </authorList>
    </citation>
    <scope>NUCLEOTIDE SEQUENCE [LARGE SCALE GENOMIC DNA]</scope>
    <source>
        <strain evidence="1 2">DSM 24950</strain>
    </source>
</reference>
<protein>
    <recommendedName>
        <fullName evidence="3">Glycoside hydrolase family 65</fullName>
    </recommendedName>
</protein>
<accession>A0ABS4HW62</accession>
<keyword evidence="2" id="KW-1185">Reference proteome</keyword>
<name>A0ABS4HW62_9BACL</name>
<evidence type="ECO:0008006" key="3">
    <source>
        <dbReference type="Google" id="ProtNLM"/>
    </source>
</evidence>
<evidence type="ECO:0000313" key="1">
    <source>
        <dbReference type="EMBL" id="MBP1962899.1"/>
    </source>
</evidence>
<dbReference type="Gene3D" id="1.50.10.10">
    <property type="match status" value="1"/>
</dbReference>
<dbReference type="SUPFAM" id="SSF48208">
    <property type="entry name" value="Six-hairpin glycosidases"/>
    <property type="match status" value="1"/>
</dbReference>
<evidence type="ECO:0000313" key="2">
    <source>
        <dbReference type="Proteomes" id="UP001519344"/>
    </source>
</evidence>